<dbReference type="OrthoDB" id="10468203at2759"/>
<proteinExistence type="predicted"/>
<gene>
    <name evidence="2" type="ORF">BPOR_0274g00060</name>
</gene>
<reference evidence="2 3" key="1">
    <citation type="submission" date="2017-12" db="EMBL/GenBank/DDBJ databases">
        <title>Comparative genomics of Botrytis spp.</title>
        <authorList>
            <person name="Valero-Jimenez C.A."/>
            <person name="Tapia P."/>
            <person name="Veloso J."/>
            <person name="Silva-Moreno E."/>
            <person name="Staats M."/>
            <person name="Valdes J.H."/>
            <person name="Van Kan J.A.L."/>
        </authorList>
    </citation>
    <scope>NUCLEOTIDE SEQUENCE [LARGE SCALE GENOMIC DNA]</scope>
    <source>
        <strain evidence="2 3">MUCL3349</strain>
    </source>
</reference>
<organism evidence="2 3">
    <name type="scientific">Botrytis porri</name>
    <dbReference type="NCBI Taxonomy" id="87229"/>
    <lineage>
        <taxon>Eukaryota</taxon>
        <taxon>Fungi</taxon>
        <taxon>Dikarya</taxon>
        <taxon>Ascomycota</taxon>
        <taxon>Pezizomycotina</taxon>
        <taxon>Leotiomycetes</taxon>
        <taxon>Helotiales</taxon>
        <taxon>Sclerotiniaceae</taxon>
        <taxon>Botrytis</taxon>
    </lineage>
</organism>
<evidence type="ECO:0000313" key="3">
    <source>
        <dbReference type="Proteomes" id="UP000297280"/>
    </source>
</evidence>
<evidence type="ECO:0000256" key="1">
    <source>
        <dbReference type="SAM" id="MobiDB-lite"/>
    </source>
</evidence>
<evidence type="ECO:0000313" key="2">
    <source>
        <dbReference type="EMBL" id="TGO86815.1"/>
    </source>
</evidence>
<dbReference type="AlphaFoldDB" id="A0A4Z1KT32"/>
<dbReference type="EMBL" id="PQXO01000273">
    <property type="protein sequence ID" value="TGO86815.1"/>
    <property type="molecule type" value="Genomic_DNA"/>
</dbReference>
<accession>A0A4Z1KT32</accession>
<comment type="caution">
    <text evidence="2">The sequence shown here is derived from an EMBL/GenBank/DDBJ whole genome shotgun (WGS) entry which is preliminary data.</text>
</comment>
<feature type="compositionally biased region" description="Basic and acidic residues" evidence="1">
    <location>
        <begin position="1"/>
        <end position="12"/>
    </location>
</feature>
<feature type="region of interest" description="Disordered" evidence="1">
    <location>
        <begin position="1"/>
        <end position="25"/>
    </location>
</feature>
<keyword evidence="3" id="KW-1185">Reference proteome</keyword>
<name>A0A4Z1KT32_9HELO</name>
<dbReference type="Proteomes" id="UP000297280">
    <property type="component" value="Unassembled WGS sequence"/>
</dbReference>
<protein>
    <submittedName>
        <fullName evidence="2">Uncharacterized protein</fullName>
    </submittedName>
</protein>
<sequence>MEESRTQRDKRGPVSPIQEKNSRVKASASVVVLAEQLHDFAYDAIGDSKYPGEGCRQQYVAPSPLKPAK</sequence>